<sequence>MNTLDKTLNTLQAPAPSDLLKARILREAAAMRPAQTALPAANDNRWKKWSAVAAMALIMGFAGFSTLQNFNTDTDSVEAELLADAADELGYETLYAWVHYDDEVENTDTQESYDESALGTGTLPI</sequence>
<organism evidence="2 3">
    <name type="scientific">Litorimonas taeanensis</name>
    <dbReference type="NCBI Taxonomy" id="568099"/>
    <lineage>
        <taxon>Bacteria</taxon>
        <taxon>Pseudomonadati</taxon>
        <taxon>Pseudomonadota</taxon>
        <taxon>Alphaproteobacteria</taxon>
        <taxon>Maricaulales</taxon>
        <taxon>Robiginitomaculaceae</taxon>
    </lineage>
</organism>
<name>A0A420WFC1_9PROT</name>
<dbReference type="EMBL" id="RBII01000002">
    <property type="protein sequence ID" value="RKQ69673.1"/>
    <property type="molecule type" value="Genomic_DNA"/>
</dbReference>
<dbReference type="Proteomes" id="UP000282211">
    <property type="component" value="Unassembled WGS sequence"/>
</dbReference>
<dbReference type="RefSeq" id="WP_121102591.1">
    <property type="nucleotide sequence ID" value="NZ_RBII01000002.1"/>
</dbReference>
<evidence type="ECO:0000313" key="2">
    <source>
        <dbReference type="EMBL" id="RKQ69673.1"/>
    </source>
</evidence>
<evidence type="ECO:0008006" key="4">
    <source>
        <dbReference type="Google" id="ProtNLM"/>
    </source>
</evidence>
<evidence type="ECO:0000256" key="1">
    <source>
        <dbReference type="SAM" id="MobiDB-lite"/>
    </source>
</evidence>
<feature type="region of interest" description="Disordered" evidence="1">
    <location>
        <begin position="106"/>
        <end position="125"/>
    </location>
</feature>
<accession>A0A420WFC1</accession>
<comment type="caution">
    <text evidence="2">The sequence shown here is derived from an EMBL/GenBank/DDBJ whole genome shotgun (WGS) entry which is preliminary data.</text>
</comment>
<gene>
    <name evidence="2" type="ORF">DES40_2477</name>
</gene>
<evidence type="ECO:0000313" key="3">
    <source>
        <dbReference type="Proteomes" id="UP000282211"/>
    </source>
</evidence>
<dbReference type="InParanoid" id="A0A420WFC1"/>
<reference evidence="2 3" key="1">
    <citation type="submission" date="2018-10" db="EMBL/GenBank/DDBJ databases">
        <title>Genomic Encyclopedia of Type Strains, Phase IV (KMG-IV): sequencing the most valuable type-strain genomes for metagenomic binning, comparative biology and taxonomic classification.</title>
        <authorList>
            <person name="Goeker M."/>
        </authorList>
    </citation>
    <scope>NUCLEOTIDE SEQUENCE [LARGE SCALE GENOMIC DNA]</scope>
    <source>
        <strain evidence="2 3">DSM 22008</strain>
    </source>
</reference>
<protein>
    <recommendedName>
        <fullName evidence="4">DUF3619 family protein</fullName>
    </recommendedName>
</protein>
<proteinExistence type="predicted"/>
<dbReference type="AlphaFoldDB" id="A0A420WFC1"/>
<keyword evidence="3" id="KW-1185">Reference proteome</keyword>